<reference evidence="3 4" key="1">
    <citation type="submission" date="2020-07" db="EMBL/GenBank/DDBJ databases">
        <title>Sequencing the genomes of 1000 actinobacteria strains.</title>
        <authorList>
            <person name="Klenk H.-P."/>
        </authorList>
    </citation>
    <scope>NUCLEOTIDE SEQUENCE [LARGE SCALE GENOMIC DNA]</scope>
    <source>
        <strain evidence="3 4">DSM 103833</strain>
    </source>
</reference>
<evidence type="ECO:0000256" key="1">
    <source>
        <dbReference type="SAM" id="Phobius"/>
    </source>
</evidence>
<keyword evidence="1" id="KW-0812">Transmembrane</keyword>
<protein>
    <recommendedName>
        <fullName evidence="2">DUF4328 domain-containing protein</fullName>
    </recommendedName>
</protein>
<keyword evidence="1" id="KW-1133">Transmembrane helix</keyword>
<feature type="transmembrane region" description="Helical" evidence="1">
    <location>
        <begin position="131"/>
        <end position="149"/>
    </location>
</feature>
<dbReference type="Pfam" id="PF14219">
    <property type="entry name" value="DUF4328"/>
    <property type="match status" value="1"/>
</dbReference>
<feature type="domain" description="DUF4328" evidence="2">
    <location>
        <begin position="59"/>
        <end position="196"/>
    </location>
</feature>
<dbReference type="InterPro" id="IPR025565">
    <property type="entry name" value="DUF4328"/>
</dbReference>
<dbReference type="RefSeq" id="WP_179668923.1">
    <property type="nucleotide sequence ID" value="NZ_JACCFP010000001.1"/>
</dbReference>
<sequence>MATRPRAPFGLAVATTVLAIAWTAAELVTVLTSFPAADEFAAVVERGGSSYDVFTAYDAFELLLFPVMIATYIVACVWLQSARKTAQIISPRFSHTRRPVWVWLGWWVPIVSFWFPYQVVRDVRDNSSTSAVPTVGLGLWWTAWLVYIIDSRVTARLMSSTDADIVAALPVFESIGGVAVAVACVQWCRLVRSITAAQEARIAAAV</sequence>
<dbReference type="Proteomes" id="UP000530424">
    <property type="component" value="Unassembled WGS sequence"/>
</dbReference>
<proteinExistence type="predicted"/>
<keyword evidence="1" id="KW-0472">Membrane</keyword>
<evidence type="ECO:0000313" key="4">
    <source>
        <dbReference type="Proteomes" id="UP000530424"/>
    </source>
</evidence>
<name>A0A853C8N5_9ACTN</name>
<accession>A0A853C8N5</accession>
<dbReference type="AlphaFoldDB" id="A0A853C8N5"/>
<evidence type="ECO:0000259" key="2">
    <source>
        <dbReference type="Pfam" id="PF14219"/>
    </source>
</evidence>
<keyword evidence="4" id="KW-1185">Reference proteome</keyword>
<dbReference type="EMBL" id="JACCFP010000001">
    <property type="protein sequence ID" value="NYJ02573.1"/>
    <property type="molecule type" value="Genomic_DNA"/>
</dbReference>
<feature type="transmembrane region" description="Helical" evidence="1">
    <location>
        <begin position="59"/>
        <end position="79"/>
    </location>
</feature>
<comment type="caution">
    <text evidence="3">The sequence shown here is derived from an EMBL/GenBank/DDBJ whole genome shotgun (WGS) entry which is preliminary data.</text>
</comment>
<feature type="transmembrane region" description="Helical" evidence="1">
    <location>
        <begin position="100"/>
        <end position="119"/>
    </location>
</feature>
<organism evidence="3 4">
    <name type="scientific">Nocardioides thalensis</name>
    <dbReference type="NCBI Taxonomy" id="1914755"/>
    <lineage>
        <taxon>Bacteria</taxon>
        <taxon>Bacillati</taxon>
        <taxon>Actinomycetota</taxon>
        <taxon>Actinomycetes</taxon>
        <taxon>Propionibacteriales</taxon>
        <taxon>Nocardioidaceae</taxon>
        <taxon>Nocardioides</taxon>
    </lineage>
</organism>
<evidence type="ECO:0000313" key="3">
    <source>
        <dbReference type="EMBL" id="NYJ02573.1"/>
    </source>
</evidence>
<gene>
    <name evidence="3" type="ORF">HNR19_003271</name>
</gene>